<organism evidence="1 2">
    <name type="scientific">Companilactobacillus paralimentarius DSM 13238 = JCM 10415</name>
    <dbReference type="NCBI Taxonomy" id="1122151"/>
    <lineage>
        <taxon>Bacteria</taxon>
        <taxon>Bacillati</taxon>
        <taxon>Bacillota</taxon>
        <taxon>Bacilli</taxon>
        <taxon>Lactobacillales</taxon>
        <taxon>Lactobacillaceae</taxon>
        <taxon>Companilactobacillus</taxon>
    </lineage>
</organism>
<dbReference type="AlphaFoldDB" id="A0A0R1PG39"/>
<name>A0A0R1PG39_9LACO</name>
<protein>
    <submittedName>
        <fullName evidence="1">Uncharacterized protein</fullName>
    </submittedName>
</protein>
<sequence length="109" mass="12577">MNYKEQRKALSLLIDFRRELNLMNNHNETNQQIVESLNDGIFKLSKEKCQGLAFDNLVHDLVQRISLKIANGDVSFNAETRKVWSAIVNMKKGPSDNSLAYTLLNLFHR</sequence>
<gene>
    <name evidence="1" type="ORF">FD33_GL002194</name>
</gene>
<comment type="caution">
    <text evidence="1">The sequence shown here is derived from an EMBL/GenBank/DDBJ whole genome shotgun (WGS) entry which is preliminary data.</text>
</comment>
<keyword evidence="2" id="KW-1185">Reference proteome</keyword>
<dbReference type="PATRIC" id="fig|1122151.5.peg.2266"/>
<evidence type="ECO:0000313" key="1">
    <source>
        <dbReference type="EMBL" id="KRL31214.1"/>
    </source>
</evidence>
<proteinExistence type="predicted"/>
<accession>A0A0R1PG39</accession>
<dbReference type="Proteomes" id="UP000051908">
    <property type="component" value="Unassembled WGS sequence"/>
</dbReference>
<evidence type="ECO:0000313" key="2">
    <source>
        <dbReference type="Proteomes" id="UP000051908"/>
    </source>
</evidence>
<dbReference type="EMBL" id="AZES01000058">
    <property type="protein sequence ID" value="KRL31214.1"/>
    <property type="molecule type" value="Genomic_DNA"/>
</dbReference>
<dbReference type="OrthoDB" id="2309896at2"/>
<dbReference type="RefSeq" id="WP_025084946.1">
    <property type="nucleotide sequence ID" value="NZ_AZES01000058.1"/>
</dbReference>
<dbReference type="GeneID" id="96667847"/>
<reference evidence="1 2" key="1">
    <citation type="journal article" date="2015" name="Genome Announc.">
        <title>Expanding the biotechnology potential of lactobacilli through comparative genomics of 213 strains and associated genera.</title>
        <authorList>
            <person name="Sun Z."/>
            <person name="Harris H.M."/>
            <person name="McCann A."/>
            <person name="Guo C."/>
            <person name="Argimon S."/>
            <person name="Zhang W."/>
            <person name="Yang X."/>
            <person name="Jeffery I.B."/>
            <person name="Cooney J.C."/>
            <person name="Kagawa T.F."/>
            <person name="Liu W."/>
            <person name="Song Y."/>
            <person name="Salvetti E."/>
            <person name="Wrobel A."/>
            <person name="Rasinkangas P."/>
            <person name="Parkhill J."/>
            <person name="Rea M.C."/>
            <person name="O'Sullivan O."/>
            <person name="Ritari J."/>
            <person name="Douillard F.P."/>
            <person name="Paul Ross R."/>
            <person name="Yang R."/>
            <person name="Briner A.E."/>
            <person name="Felis G.E."/>
            <person name="de Vos W.M."/>
            <person name="Barrangou R."/>
            <person name="Klaenhammer T.R."/>
            <person name="Caufield P.W."/>
            <person name="Cui Y."/>
            <person name="Zhang H."/>
            <person name="O'Toole P.W."/>
        </authorList>
    </citation>
    <scope>NUCLEOTIDE SEQUENCE [LARGE SCALE GENOMIC DNA]</scope>
    <source>
        <strain evidence="1 2">DSM 13238</strain>
    </source>
</reference>